<evidence type="ECO:0000259" key="1">
    <source>
        <dbReference type="Pfam" id="PF11716"/>
    </source>
</evidence>
<dbReference type="InterPro" id="IPR024344">
    <property type="entry name" value="MDMPI_metal-binding"/>
</dbReference>
<evidence type="ECO:0000313" key="3">
    <source>
        <dbReference type="Proteomes" id="UP000179627"/>
    </source>
</evidence>
<dbReference type="NCBIfam" id="TIGR03086">
    <property type="entry name" value="TIGR03086 family metal-binding protein"/>
    <property type="match status" value="1"/>
</dbReference>
<accession>A0A1S1RKY7</accession>
<dbReference type="SUPFAM" id="SSF109854">
    <property type="entry name" value="DinB/YfiT-like putative metalloenzymes"/>
    <property type="match status" value="1"/>
</dbReference>
<dbReference type="InterPro" id="IPR017517">
    <property type="entry name" value="Maleyloyr_isom"/>
</dbReference>
<dbReference type="GO" id="GO:0046872">
    <property type="term" value="F:metal ion binding"/>
    <property type="evidence" value="ECO:0007669"/>
    <property type="project" value="InterPro"/>
</dbReference>
<dbReference type="AlphaFoldDB" id="A0A1S1RKY7"/>
<comment type="caution">
    <text evidence="2">The sequence shown here is derived from an EMBL/GenBank/DDBJ whole genome shotgun (WGS) entry which is preliminary data.</text>
</comment>
<keyword evidence="3" id="KW-1185">Reference proteome</keyword>
<proteinExistence type="predicted"/>
<organism evidence="2 3">
    <name type="scientific">Parafrankia colletiae</name>
    <dbReference type="NCBI Taxonomy" id="573497"/>
    <lineage>
        <taxon>Bacteria</taxon>
        <taxon>Bacillati</taxon>
        <taxon>Actinomycetota</taxon>
        <taxon>Actinomycetes</taxon>
        <taxon>Frankiales</taxon>
        <taxon>Frankiaceae</taxon>
        <taxon>Parafrankia</taxon>
    </lineage>
</organism>
<dbReference type="EMBL" id="MBLM01000002">
    <property type="protein sequence ID" value="OHV46451.1"/>
    <property type="molecule type" value="Genomic_DNA"/>
</dbReference>
<dbReference type="Proteomes" id="UP000179627">
    <property type="component" value="Unassembled WGS sequence"/>
</dbReference>
<name>A0A1S1RKY7_9ACTN</name>
<sequence>MPGFLWSAPDRLRQAVDVFGGRLDAADPAALAGLSPCEGWTGADVVAHVARNLLGFSEALRGGDYRVAETPAGLDPHRAWVLARDRALTDLAAFEARGIPDTQVRVGQEMVSVEFLLVALVRDVTIHAWDLARAVGGDDRLPDDLVGAVLADMPAITEQMRASGRYGHIIPMPQEAGAQERMLALAGRAMR</sequence>
<reference evidence="3" key="1">
    <citation type="submission" date="2016-07" db="EMBL/GenBank/DDBJ databases">
        <title>Sequence Frankia sp. strain CcI1.17.</title>
        <authorList>
            <person name="Ghodhbane-Gtari F."/>
            <person name="Swanson E."/>
            <person name="Gueddou A."/>
            <person name="Morris K."/>
            <person name="Hezbri K."/>
            <person name="Ktari A."/>
            <person name="Nouioui I."/>
            <person name="Abebe-Akele F."/>
            <person name="Simpson S."/>
            <person name="Thomas K."/>
            <person name="Gtari M."/>
            <person name="Tisa L.S."/>
            <person name="Hurst S."/>
        </authorList>
    </citation>
    <scope>NUCLEOTIDE SEQUENCE [LARGE SCALE GENOMIC DNA]</scope>
    <source>
        <strain evidence="3">Cc1.17</strain>
    </source>
</reference>
<gene>
    <name evidence="2" type="ORF">CC117_02185</name>
</gene>
<protein>
    <submittedName>
        <fullName evidence="2">TIGR03086 family protein</fullName>
    </submittedName>
</protein>
<dbReference type="NCBIfam" id="TIGR03083">
    <property type="entry name" value="maleylpyruvate isomerase family mycothiol-dependent enzyme"/>
    <property type="match status" value="1"/>
</dbReference>
<dbReference type="Pfam" id="PF11716">
    <property type="entry name" value="MDMPI_N"/>
    <property type="match status" value="1"/>
</dbReference>
<dbReference type="InterPro" id="IPR017520">
    <property type="entry name" value="CHP03086"/>
</dbReference>
<feature type="domain" description="Mycothiol-dependent maleylpyruvate isomerase metal-binding" evidence="1">
    <location>
        <begin position="12"/>
        <end position="132"/>
    </location>
</feature>
<dbReference type="InterPro" id="IPR034660">
    <property type="entry name" value="DinB/YfiT-like"/>
</dbReference>
<dbReference type="Gene3D" id="1.20.120.450">
    <property type="entry name" value="dinb family like domain"/>
    <property type="match status" value="1"/>
</dbReference>
<evidence type="ECO:0000313" key="2">
    <source>
        <dbReference type="EMBL" id="OHV46451.1"/>
    </source>
</evidence>
<dbReference type="OrthoDB" id="5185819at2"/>